<proteinExistence type="inferred from homology"/>
<keyword evidence="3" id="KW-0732">Signal</keyword>
<keyword evidence="1 4" id="KW-0378">Hydrolase</keyword>
<feature type="chain" id="PRO_5045097126" evidence="3">
    <location>
        <begin position="20"/>
        <end position="778"/>
    </location>
</feature>
<dbReference type="EMBL" id="JAXIVS010000013">
    <property type="protein sequence ID" value="MDY7231087.1"/>
    <property type="molecule type" value="Genomic_DNA"/>
</dbReference>
<comment type="similarity">
    <text evidence="2">Belongs to the glycosyl hydrolase 88 family.</text>
</comment>
<reference evidence="4 5" key="1">
    <citation type="submission" date="2023-12" db="EMBL/GenBank/DDBJ databases">
        <title>the genome sequence of Hyalangium sp. s54d21.</title>
        <authorList>
            <person name="Zhang X."/>
        </authorList>
    </citation>
    <scope>NUCLEOTIDE SEQUENCE [LARGE SCALE GENOMIC DNA]</scope>
    <source>
        <strain evidence="5">s54d21</strain>
    </source>
</reference>
<keyword evidence="5" id="KW-1185">Reference proteome</keyword>
<dbReference type="PANTHER" id="PTHR36845:SF1">
    <property type="entry name" value="HYDROLASE, PUTATIVE (AFU_ORTHOLOGUE AFUA_7G05090)-RELATED"/>
    <property type="match status" value="1"/>
</dbReference>
<accession>A0ABU5HE67</accession>
<organism evidence="4 5">
    <name type="scientific">Hyalangium rubrum</name>
    <dbReference type="NCBI Taxonomy" id="3103134"/>
    <lineage>
        <taxon>Bacteria</taxon>
        <taxon>Pseudomonadati</taxon>
        <taxon>Myxococcota</taxon>
        <taxon>Myxococcia</taxon>
        <taxon>Myxococcales</taxon>
        <taxon>Cystobacterineae</taxon>
        <taxon>Archangiaceae</taxon>
        <taxon>Hyalangium</taxon>
    </lineage>
</organism>
<name>A0ABU5HE67_9BACT</name>
<dbReference type="GO" id="GO:0016787">
    <property type="term" value="F:hydrolase activity"/>
    <property type="evidence" value="ECO:0007669"/>
    <property type="project" value="UniProtKB-KW"/>
</dbReference>
<dbReference type="InterPro" id="IPR012341">
    <property type="entry name" value="6hp_glycosidase-like_sf"/>
</dbReference>
<dbReference type="RefSeq" id="WP_321549797.1">
    <property type="nucleotide sequence ID" value="NZ_JAXIVS010000013.1"/>
</dbReference>
<comment type="caution">
    <text evidence="4">The sequence shown here is derived from an EMBL/GenBank/DDBJ whole genome shotgun (WGS) entry which is preliminary data.</text>
</comment>
<evidence type="ECO:0000313" key="5">
    <source>
        <dbReference type="Proteomes" id="UP001291309"/>
    </source>
</evidence>
<dbReference type="Pfam" id="PF07470">
    <property type="entry name" value="Glyco_hydro_88"/>
    <property type="match status" value="1"/>
</dbReference>
<evidence type="ECO:0000256" key="3">
    <source>
        <dbReference type="SAM" id="SignalP"/>
    </source>
</evidence>
<dbReference type="InterPro" id="IPR052369">
    <property type="entry name" value="UG_Glycosaminoglycan_Hydrolase"/>
</dbReference>
<dbReference type="Proteomes" id="UP001291309">
    <property type="component" value="Unassembled WGS sequence"/>
</dbReference>
<feature type="signal peptide" evidence="3">
    <location>
        <begin position="1"/>
        <end position="19"/>
    </location>
</feature>
<gene>
    <name evidence="4" type="ORF">SYV04_32160</name>
</gene>
<dbReference type="InterPro" id="IPR010905">
    <property type="entry name" value="Glyco_hydro_88"/>
</dbReference>
<evidence type="ECO:0000313" key="4">
    <source>
        <dbReference type="EMBL" id="MDY7231087.1"/>
    </source>
</evidence>
<dbReference type="InterPro" id="IPR008928">
    <property type="entry name" value="6-hairpin_glycosidase_sf"/>
</dbReference>
<dbReference type="PANTHER" id="PTHR36845">
    <property type="entry name" value="HYDROLASE, PUTATIVE (AFU_ORTHOLOGUE AFUA_7G05090)-RELATED"/>
    <property type="match status" value="1"/>
</dbReference>
<dbReference type="Gene3D" id="1.50.10.10">
    <property type="match status" value="1"/>
</dbReference>
<protein>
    <submittedName>
        <fullName evidence="4">Glycoside hydrolase family 88 protein</fullName>
    </submittedName>
</protein>
<evidence type="ECO:0000256" key="1">
    <source>
        <dbReference type="ARBA" id="ARBA00022801"/>
    </source>
</evidence>
<evidence type="ECO:0000256" key="2">
    <source>
        <dbReference type="ARBA" id="ARBA00038358"/>
    </source>
</evidence>
<dbReference type="SUPFAM" id="SSF48208">
    <property type="entry name" value="Six-hairpin glycosidases"/>
    <property type="match status" value="1"/>
</dbReference>
<sequence length="778" mass="84684">MALTLAVMLGMLVAGPARAFDEAAADRALLFAQQQLARTTAQVPANQYPKASQPDGTWRLIPATDMIGWTQGFFPGALWSMYQLTGDPTWRAQAEARTRPLEIQKSNMQTHDLGFKMKLSFEPAYQATGDELYRQTLLTAAGSLASRYNPRVGIINCCDWNPNWHLPLVIDTMMNLELLLWGAQNGGQPGWRDMALNHALRTLSDLVRSNGSTYHVADYDPATGTRLFRGTFQGFANESTWARGQAWAVYGYTMVYRYTRDPRMLAAAQRVTDLYLSRLPADAVPFWDFDAPAGQQVKDSSSAAIVASALLELSNYVPDANKQLQYWNAASRMLDSLSSSAYLASGTTSPGILLHGVGNYPAGQEVDVSLIYGDYYFIEALRRFKQQPVPPSPLTWYSRFNFAEAVRELGSGNTGVRTIEFDLTPQSAPLDAVVGYADSSTTVTSFSGLAMALRMNSSGFFDVRNGGAYAAVTSVPYVANSTYHVRIAADMAARRYSVWVRPPGGAEILIANNYAFRSDAPPTDDLGKVVLKSGFVDNEFRVANHTVRGAATETWFSRQGFFASIHRLGTGNTGMRTVEFDVQPLRPSIDGVIGYADSSTTVTLRSDLAMIVHLHPSGYFEVYNGPGYSAVTRVFYAVNTTYHVRIVADMAARRYSVWVRPPGGAEILIANNYAFRSDAPLTDDLGQVSLKSGQDNDYSVANHSVRAGTFAPLSVEPTPNSGQDDTVAAAAPLAVVDAPEVPAMGCSTAGGSTALVAWGLAWLMLRTGRRSRAAARQG</sequence>